<dbReference type="KEGG" id="cme:CYME_CMP293C"/>
<protein>
    <recommendedName>
        <fullName evidence="1">peptidyl-tRNA hydrolase</fullName>
        <ecNumber evidence="1">3.1.1.29</ecNumber>
    </recommendedName>
</protein>
<evidence type="ECO:0000313" key="4">
    <source>
        <dbReference type="EMBL" id="BAM81894.1"/>
    </source>
</evidence>
<dbReference type="SUPFAM" id="SSF102462">
    <property type="entry name" value="Peptidyl-tRNA hydrolase II"/>
    <property type="match status" value="1"/>
</dbReference>
<dbReference type="Gene3D" id="3.40.1490.10">
    <property type="entry name" value="Bit1"/>
    <property type="match status" value="1"/>
</dbReference>
<accession>M1VA32</accession>
<dbReference type="GO" id="GO:0004045">
    <property type="term" value="F:peptidyl-tRNA hydrolase activity"/>
    <property type="evidence" value="ECO:0007669"/>
    <property type="project" value="UniProtKB-EC"/>
</dbReference>
<keyword evidence="5" id="KW-1185">Reference proteome</keyword>
<dbReference type="EMBL" id="AP006498">
    <property type="protein sequence ID" value="BAM81894.1"/>
    <property type="molecule type" value="Genomic_DNA"/>
</dbReference>
<dbReference type="PANTHER" id="PTHR46194">
    <property type="entry name" value="PEPTIDYL-TRNA HYDROLASE PTRHD1-RELATED"/>
    <property type="match status" value="1"/>
</dbReference>
<organism evidence="4 5">
    <name type="scientific">Cyanidioschyzon merolae (strain NIES-3377 / 10D)</name>
    <name type="common">Unicellular red alga</name>
    <dbReference type="NCBI Taxonomy" id="280699"/>
    <lineage>
        <taxon>Eukaryota</taxon>
        <taxon>Rhodophyta</taxon>
        <taxon>Bangiophyceae</taxon>
        <taxon>Cyanidiales</taxon>
        <taxon>Cyanidiaceae</taxon>
        <taxon>Cyanidioschyzon</taxon>
    </lineage>
</organism>
<evidence type="ECO:0000256" key="3">
    <source>
        <dbReference type="ARBA" id="ARBA00048707"/>
    </source>
</evidence>
<evidence type="ECO:0000256" key="1">
    <source>
        <dbReference type="ARBA" id="ARBA00013260"/>
    </source>
</evidence>
<dbReference type="InterPro" id="IPR023476">
    <property type="entry name" value="Pep_tRNA_hydro_II_dom_sf"/>
</dbReference>
<dbReference type="Pfam" id="PF01981">
    <property type="entry name" value="PTH2"/>
    <property type="match status" value="1"/>
</dbReference>
<dbReference type="PANTHER" id="PTHR46194:SF1">
    <property type="entry name" value="PEPTIDYL-TRNA HYDROLASE PTRHD1-RELATED"/>
    <property type="match status" value="1"/>
</dbReference>
<name>M1VA32_CYAM1</name>
<comment type="catalytic activity">
    <reaction evidence="3">
        <text>an N-acyl-L-alpha-aminoacyl-tRNA + H2O = an N-acyl-L-amino acid + a tRNA + H(+)</text>
        <dbReference type="Rhea" id="RHEA:54448"/>
        <dbReference type="Rhea" id="RHEA-COMP:10123"/>
        <dbReference type="Rhea" id="RHEA-COMP:13883"/>
        <dbReference type="ChEBI" id="CHEBI:15377"/>
        <dbReference type="ChEBI" id="CHEBI:15378"/>
        <dbReference type="ChEBI" id="CHEBI:59874"/>
        <dbReference type="ChEBI" id="CHEBI:78442"/>
        <dbReference type="ChEBI" id="CHEBI:138191"/>
        <dbReference type="EC" id="3.1.1.29"/>
    </reaction>
</comment>
<sequence length="168" mass="19006">MVRSAPWRSCGWIVPWTTHWLSPPKKCICSRRRNVFAGNLTMMSQSTDPLVQYVVVRRDLLQAPFNWPTGAVIAQGVHAAVAAVWRFREQSPHVQLYCEEAQGTQMRTLVLEAPDEKAIQDIAQALEVDGIEHVVWTEQPEAVSTALATAPGPRSRLRGYFPKLRLFR</sequence>
<dbReference type="HOGENOM" id="CLU_119261_0_1_1"/>
<dbReference type="RefSeq" id="XP_005537930.1">
    <property type="nucleotide sequence ID" value="XM_005537873.1"/>
</dbReference>
<dbReference type="GeneID" id="16995923"/>
<dbReference type="OMA" id="AIIAQCC"/>
<reference evidence="4 5" key="1">
    <citation type="journal article" date="2004" name="Nature">
        <title>Genome sequence of the ultrasmall unicellular red alga Cyanidioschyzon merolae 10D.</title>
        <authorList>
            <person name="Matsuzaki M."/>
            <person name="Misumi O."/>
            <person name="Shin-i T."/>
            <person name="Maruyama S."/>
            <person name="Takahara M."/>
            <person name="Miyagishima S."/>
            <person name="Mori T."/>
            <person name="Nishida K."/>
            <person name="Yagisawa F."/>
            <person name="Nishida K."/>
            <person name="Yoshida Y."/>
            <person name="Nishimura Y."/>
            <person name="Nakao S."/>
            <person name="Kobayashi T."/>
            <person name="Momoyama Y."/>
            <person name="Higashiyama T."/>
            <person name="Minoda A."/>
            <person name="Sano M."/>
            <person name="Nomoto H."/>
            <person name="Oishi K."/>
            <person name="Hayashi H."/>
            <person name="Ohta F."/>
            <person name="Nishizaka S."/>
            <person name="Haga S."/>
            <person name="Miura S."/>
            <person name="Morishita T."/>
            <person name="Kabeya Y."/>
            <person name="Terasawa K."/>
            <person name="Suzuki Y."/>
            <person name="Ishii Y."/>
            <person name="Asakawa S."/>
            <person name="Takano H."/>
            <person name="Ohta N."/>
            <person name="Kuroiwa H."/>
            <person name="Tanaka K."/>
            <person name="Shimizu N."/>
            <person name="Sugano S."/>
            <person name="Sato N."/>
            <person name="Nozaki H."/>
            <person name="Ogasawara N."/>
            <person name="Kohara Y."/>
            <person name="Kuroiwa T."/>
        </authorList>
    </citation>
    <scope>NUCLEOTIDE SEQUENCE [LARGE SCALE GENOMIC DNA]</scope>
    <source>
        <strain evidence="4 5">10D</strain>
    </source>
</reference>
<proteinExistence type="predicted"/>
<dbReference type="AlphaFoldDB" id="M1VA32"/>
<dbReference type="EC" id="3.1.1.29" evidence="1"/>
<dbReference type="OrthoDB" id="201213at2759"/>
<dbReference type="Proteomes" id="UP000007014">
    <property type="component" value="Chromosome 16"/>
</dbReference>
<evidence type="ECO:0000313" key="5">
    <source>
        <dbReference type="Proteomes" id="UP000007014"/>
    </source>
</evidence>
<gene>
    <name evidence="4" type="ORF">CYME_CMP293C</name>
</gene>
<evidence type="ECO:0000256" key="2">
    <source>
        <dbReference type="ARBA" id="ARBA00022801"/>
    </source>
</evidence>
<dbReference type="Gramene" id="CMP293CT">
    <property type="protein sequence ID" value="CMP293CT"/>
    <property type="gene ID" value="CMP293C"/>
</dbReference>
<dbReference type="eggNOG" id="KOG3305">
    <property type="taxonomic scope" value="Eukaryota"/>
</dbReference>
<reference evidence="4 5" key="2">
    <citation type="journal article" date="2007" name="BMC Biol.">
        <title>A 100%-complete sequence reveals unusually simple genomic features in the hot-spring red alga Cyanidioschyzon merolae.</title>
        <authorList>
            <person name="Nozaki H."/>
            <person name="Takano H."/>
            <person name="Misumi O."/>
            <person name="Terasawa K."/>
            <person name="Matsuzaki M."/>
            <person name="Maruyama S."/>
            <person name="Nishida K."/>
            <person name="Yagisawa F."/>
            <person name="Yoshida Y."/>
            <person name="Fujiwara T."/>
            <person name="Takio S."/>
            <person name="Tamura K."/>
            <person name="Chung S.J."/>
            <person name="Nakamura S."/>
            <person name="Kuroiwa H."/>
            <person name="Tanaka K."/>
            <person name="Sato N."/>
            <person name="Kuroiwa T."/>
        </authorList>
    </citation>
    <scope>NUCLEOTIDE SEQUENCE [LARGE SCALE GENOMIC DNA]</scope>
    <source>
        <strain evidence="4 5">10D</strain>
    </source>
</reference>
<keyword evidence="2" id="KW-0378">Hydrolase</keyword>
<dbReference type="InterPro" id="IPR042237">
    <property type="entry name" value="PTRHD1"/>
</dbReference>
<dbReference type="InterPro" id="IPR002833">
    <property type="entry name" value="PTH2"/>
</dbReference>